<keyword evidence="3" id="KW-1185">Reference proteome</keyword>
<proteinExistence type="predicted"/>
<accession>A0AAN8NPU9</accession>
<gene>
    <name evidence="2" type="ORF">TWF506_005745</name>
</gene>
<dbReference type="AlphaFoldDB" id="A0AAN8NPU9"/>
<evidence type="ECO:0000256" key="1">
    <source>
        <dbReference type="SAM" id="MobiDB-lite"/>
    </source>
</evidence>
<evidence type="ECO:0000313" key="3">
    <source>
        <dbReference type="Proteomes" id="UP001307849"/>
    </source>
</evidence>
<comment type="caution">
    <text evidence="2">The sequence shown here is derived from an EMBL/GenBank/DDBJ whole genome shotgun (WGS) entry which is preliminary data.</text>
</comment>
<evidence type="ECO:0000313" key="2">
    <source>
        <dbReference type="EMBL" id="KAK6518610.1"/>
    </source>
</evidence>
<reference evidence="2 3" key="1">
    <citation type="submission" date="2019-10" db="EMBL/GenBank/DDBJ databases">
        <authorList>
            <person name="Palmer J.M."/>
        </authorList>
    </citation>
    <scope>NUCLEOTIDE SEQUENCE [LARGE SCALE GENOMIC DNA]</scope>
    <source>
        <strain evidence="2 3">TWF506</strain>
    </source>
</reference>
<organism evidence="2 3">
    <name type="scientific">Arthrobotrys conoides</name>
    <dbReference type="NCBI Taxonomy" id="74498"/>
    <lineage>
        <taxon>Eukaryota</taxon>
        <taxon>Fungi</taxon>
        <taxon>Dikarya</taxon>
        <taxon>Ascomycota</taxon>
        <taxon>Pezizomycotina</taxon>
        <taxon>Orbiliomycetes</taxon>
        <taxon>Orbiliales</taxon>
        <taxon>Orbiliaceae</taxon>
        <taxon>Arthrobotrys</taxon>
    </lineage>
</organism>
<dbReference type="Proteomes" id="UP001307849">
    <property type="component" value="Unassembled WGS sequence"/>
</dbReference>
<sequence>MVHMNVLDEQPLLFITPRDQINNSPSRIISHPTINEPAYRGGPLSSYINPPMEEQRALLQFYANLRTASTAIRQELASDPPSPYLSPRARPEEDTPQDLATRVYSILTDDEYPPRNSSVTNGVWESGSESGSDYDYRDRNLVHGMRLKLTKYKQLPDSIYPTKISTDSLYDPDEFETMAMFNRTTLITVPLNIISGIIDVDPTMAVVERLLQQFRCDYLRTAVGTYSEDRCKKLFLMKYRGYKFTQIRTNGRDVWGKWVVKQGFGRGRKCGCVIWRQGNDVELRETVETDPRLTPRVIRRFASLFGIGKARKGVTLRTCRSVGMGNGGVYRRNFAGYPGELGFLTRVEPWLTKLTPSTGQRNNQA</sequence>
<feature type="region of interest" description="Disordered" evidence="1">
    <location>
        <begin position="75"/>
        <end position="98"/>
    </location>
</feature>
<name>A0AAN8NPU9_9PEZI</name>
<dbReference type="EMBL" id="JAVHJM010000002">
    <property type="protein sequence ID" value="KAK6518610.1"/>
    <property type="molecule type" value="Genomic_DNA"/>
</dbReference>
<protein>
    <submittedName>
        <fullName evidence="2">Uncharacterized protein</fullName>
    </submittedName>
</protein>